<dbReference type="RefSeq" id="XP_031569549.1">
    <property type="nucleotide sequence ID" value="XM_031713689.1"/>
</dbReference>
<evidence type="ECO:0000256" key="1">
    <source>
        <dbReference type="ARBA" id="ARBA00022737"/>
    </source>
</evidence>
<name>A0A6P8IRE8_ACTTE</name>
<dbReference type="InterPro" id="IPR011992">
    <property type="entry name" value="EF-hand-dom_pair"/>
</dbReference>
<keyword evidence="2" id="KW-0106">Calcium</keyword>
<dbReference type="Proteomes" id="UP000515163">
    <property type="component" value="Unplaced"/>
</dbReference>
<dbReference type="PROSITE" id="PS00018">
    <property type="entry name" value="EF_HAND_1"/>
    <property type="match status" value="2"/>
</dbReference>
<proteinExistence type="predicted"/>
<dbReference type="InterPro" id="IPR018247">
    <property type="entry name" value="EF_Hand_1_Ca_BS"/>
</dbReference>
<protein>
    <submittedName>
        <fullName evidence="5">Calmodulin-alpha-like isoform X2</fullName>
    </submittedName>
</protein>
<dbReference type="Pfam" id="PF13499">
    <property type="entry name" value="EF-hand_7"/>
    <property type="match status" value="2"/>
</dbReference>
<dbReference type="SUPFAM" id="SSF47473">
    <property type="entry name" value="EF-hand"/>
    <property type="match status" value="1"/>
</dbReference>
<dbReference type="PROSITE" id="PS50222">
    <property type="entry name" value="EF_HAND_2"/>
    <property type="match status" value="3"/>
</dbReference>
<dbReference type="InterPro" id="IPR002048">
    <property type="entry name" value="EF_hand_dom"/>
</dbReference>
<dbReference type="CDD" id="cd00051">
    <property type="entry name" value="EFh"/>
    <property type="match status" value="1"/>
</dbReference>
<feature type="domain" description="EF-hand" evidence="3">
    <location>
        <begin position="53"/>
        <end position="88"/>
    </location>
</feature>
<keyword evidence="1" id="KW-0677">Repeat</keyword>
<dbReference type="GO" id="GO:0005509">
    <property type="term" value="F:calcium ion binding"/>
    <property type="evidence" value="ECO:0007669"/>
    <property type="project" value="InterPro"/>
</dbReference>
<feature type="domain" description="EF-hand" evidence="3">
    <location>
        <begin position="17"/>
        <end position="52"/>
    </location>
</feature>
<dbReference type="InterPro" id="IPR050230">
    <property type="entry name" value="CALM/Myosin/TropC-like"/>
</dbReference>
<dbReference type="GeneID" id="116304040"/>
<evidence type="ECO:0000256" key="2">
    <source>
        <dbReference type="ARBA" id="ARBA00022837"/>
    </source>
</evidence>
<evidence type="ECO:0000313" key="4">
    <source>
        <dbReference type="Proteomes" id="UP000515163"/>
    </source>
</evidence>
<evidence type="ECO:0000259" key="3">
    <source>
        <dbReference type="PROSITE" id="PS50222"/>
    </source>
</evidence>
<reference evidence="5" key="1">
    <citation type="submission" date="2025-08" db="UniProtKB">
        <authorList>
            <consortium name="RefSeq"/>
        </authorList>
    </citation>
    <scope>IDENTIFICATION</scope>
    <source>
        <tissue evidence="5">Tentacle</tissue>
    </source>
</reference>
<dbReference type="FunFam" id="1.10.238.10:FF:000178">
    <property type="entry name" value="Calmodulin-2 A"/>
    <property type="match status" value="1"/>
</dbReference>
<evidence type="ECO:0000313" key="5">
    <source>
        <dbReference type="RefSeq" id="XP_031569549.1"/>
    </source>
</evidence>
<gene>
    <name evidence="5" type="primary">LOC116304040</name>
</gene>
<feature type="domain" description="EF-hand" evidence="3">
    <location>
        <begin position="90"/>
        <end position="125"/>
    </location>
</feature>
<dbReference type="Gene3D" id="1.10.238.10">
    <property type="entry name" value="EF-hand"/>
    <property type="match status" value="2"/>
</dbReference>
<dbReference type="AlphaFoldDB" id="A0A6P8IRE8"/>
<sequence>MSRPSIKMDFENKLTEEQIKEYEDAFNFFDKDKNGYITTRELGAIMRSLGQNPTEVELQEMVNEVDYDGNGVVDFHEFVNMMINQNNNTLDQEELLEAFRTFDGDDKGYIFTSEIRYVLRHMGENISEQVINDILKDSNHGKKRKVTFEEFEKMVKPEL</sequence>
<dbReference type="PANTHER" id="PTHR23048:SF0">
    <property type="entry name" value="CALMODULIN LIKE 3"/>
    <property type="match status" value="1"/>
</dbReference>
<keyword evidence="4" id="KW-1185">Reference proteome</keyword>
<organism evidence="4 5">
    <name type="scientific">Actinia tenebrosa</name>
    <name type="common">Australian red waratah sea anemone</name>
    <dbReference type="NCBI Taxonomy" id="6105"/>
    <lineage>
        <taxon>Eukaryota</taxon>
        <taxon>Metazoa</taxon>
        <taxon>Cnidaria</taxon>
        <taxon>Anthozoa</taxon>
        <taxon>Hexacorallia</taxon>
        <taxon>Actiniaria</taxon>
        <taxon>Actiniidae</taxon>
        <taxon>Actinia</taxon>
    </lineage>
</organism>
<dbReference type="PANTHER" id="PTHR23048">
    <property type="entry name" value="MYOSIN LIGHT CHAIN 1, 3"/>
    <property type="match status" value="1"/>
</dbReference>
<dbReference type="SMART" id="SM00054">
    <property type="entry name" value="EFh"/>
    <property type="match status" value="3"/>
</dbReference>
<accession>A0A6P8IRE8</accession>
<dbReference type="GO" id="GO:0016460">
    <property type="term" value="C:myosin II complex"/>
    <property type="evidence" value="ECO:0007669"/>
    <property type="project" value="TreeGrafter"/>
</dbReference>
<dbReference type="OrthoDB" id="26525at2759"/>